<dbReference type="SUPFAM" id="SSF52540">
    <property type="entry name" value="P-loop containing nucleoside triphosphate hydrolases"/>
    <property type="match status" value="1"/>
</dbReference>
<accession>A0AAQ1GFX2</accession>
<protein>
    <submittedName>
        <fullName evidence="2">Response regulator receiver protein</fullName>
    </submittedName>
</protein>
<dbReference type="RefSeq" id="WP_074983740.1">
    <property type="nucleotide sequence ID" value="NZ_CADFGN010000008.1"/>
</dbReference>
<organism evidence="2 3">
    <name type="scientific">Paraburkholderia tropica</name>
    <dbReference type="NCBI Taxonomy" id="92647"/>
    <lineage>
        <taxon>Bacteria</taxon>
        <taxon>Pseudomonadati</taxon>
        <taxon>Pseudomonadota</taxon>
        <taxon>Betaproteobacteria</taxon>
        <taxon>Burkholderiales</taxon>
        <taxon>Burkholderiaceae</taxon>
        <taxon>Paraburkholderia</taxon>
    </lineage>
</organism>
<dbReference type="EMBL" id="FNZM01000007">
    <property type="protein sequence ID" value="SEJ71604.1"/>
    <property type="molecule type" value="Genomic_DNA"/>
</dbReference>
<dbReference type="PANTHER" id="PTHR43384:SF13">
    <property type="entry name" value="SLR0110 PROTEIN"/>
    <property type="match status" value="1"/>
</dbReference>
<evidence type="ECO:0000313" key="2">
    <source>
        <dbReference type="EMBL" id="SEJ71604.1"/>
    </source>
</evidence>
<sequence>MIDLLITSTDEARLSSLVRLVGECGAYRTTRAAVRPGQLAGRADTLDAFDVLIVDARTLHDADLTAVADLTRRHERLTCILLIPEASPEALLAAMRAGFRDVLTGEPERRAIGDALQRAGEQRSAAGAHATRVISFVSCKGGVGASFIAANVAHLIASAHQQRALLIDLNQLYGDAAFLVTGETPPSTLEQLSAQVDRMDVAFFEASVTHAGPRFDILAGAGDPVKAAEIRAERLEWILGVAMPRYDFVILDLGPSINPVSMLALDRSSEIHVVLQASMPHLRAGRRLLDILHALGYAQDSLHLVLNRLTRYDDAAREAAPDVLGIKPQLTIADDARAVSEAINHGVPIAEAARSSAVTRSLQTLAADIVMPQRANGGARVKRESMLARFVGRQGTPKLGTL</sequence>
<dbReference type="Gene3D" id="3.40.50.2300">
    <property type="match status" value="1"/>
</dbReference>
<dbReference type="GO" id="GO:0051782">
    <property type="term" value="P:negative regulation of cell division"/>
    <property type="evidence" value="ECO:0007669"/>
    <property type="project" value="TreeGrafter"/>
</dbReference>
<dbReference type="Gene3D" id="3.40.50.300">
    <property type="entry name" value="P-loop containing nucleotide triphosphate hydrolases"/>
    <property type="match status" value="1"/>
</dbReference>
<dbReference type="InterPro" id="IPR050625">
    <property type="entry name" value="ParA/MinD_ATPase"/>
</dbReference>
<feature type="domain" description="AAA" evidence="1">
    <location>
        <begin position="132"/>
        <end position="280"/>
    </location>
</feature>
<dbReference type="InterPro" id="IPR027417">
    <property type="entry name" value="P-loop_NTPase"/>
</dbReference>
<dbReference type="PANTHER" id="PTHR43384">
    <property type="entry name" value="SEPTUM SITE-DETERMINING PROTEIN MIND HOMOLOG, CHLOROPLASTIC-RELATED"/>
    <property type="match status" value="1"/>
</dbReference>
<dbReference type="GO" id="GO:0005829">
    <property type="term" value="C:cytosol"/>
    <property type="evidence" value="ECO:0007669"/>
    <property type="project" value="TreeGrafter"/>
</dbReference>
<comment type="caution">
    <text evidence="2">The sequence shown here is derived from an EMBL/GenBank/DDBJ whole genome shotgun (WGS) entry which is preliminary data.</text>
</comment>
<reference evidence="2 3" key="1">
    <citation type="submission" date="2016-10" db="EMBL/GenBank/DDBJ databases">
        <authorList>
            <person name="Varghese N."/>
            <person name="Submissions S."/>
        </authorList>
    </citation>
    <scope>NUCLEOTIDE SEQUENCE [LARGE SCALE GENOMIC DNA]</scope>
    <source>
        <strain evidence="2 3">LMG 22274</strain>
    </source>
</reference>
<dbReference type="InterPro" id="IPR025669">
    <property type="entry name" value="AAA_dom"/>
</dbReference>
<dbReference type="GO" id="GO:0005524">
    <property type="term" value="F:ATP binding"/>
    <property type="evidence" value="ECO:0007669"/>
    <property type="project" value="TreeGrafter"/>
</dbReference>
<evidence type="ECO:0000259" key="1">
    <source>
        <dbReference type="Pfam" id="PF13614"/>
    </source>
</evidence>
<name>A0AAQ1GFX2_9BURK</name>
<dbReference type="AlphaFoldDB" id="A0AAQ1GFX2"/>
<evidence type="ECO:0000313" key="3">
    <source>
        <dbReference type="Proteomes" id="UP000183529"/>
    </source>
</evidence>
<dbReference type="InterPro" id="IPR011006">
    <property type="entry name" value="CheY-like_superfamily"/>
</dbReference>
<dbReference type="Pfam" id="PF13614">
    <property type="entry name" value="AAA_31"/>
    <property type="match status" value="1"/>
</dbReference>
<dbReference type="GO" id="GO:0009898">
    <property type="term" value="C:cytoplasmic side of plasma membrane"/>
    <property type="evidence" value="ECO:0007669"/>
    <property type="project" value="TreeGrafter"/>
</dbReference>
<gene>
    <name evidence="2" type="ORF">SAMN05216550_107329</name>
</gene>
<dbReference type="GO" id="GO:0016887">
    <property type="term" value="F:ATP hydrolysis activity"/>
    <property type="evidence" value="ECO:0007669"/>
    <property type="project" value="TreeGrafter"/>
</dbReference>
<dbReference type="Proteomes" id="UP000183529">
    <property type="component" value="Unassembled WGS sequence"/>
</dbReference>
<proteinExistence type="predicted"/>
<dbReference type="SUPFAM" id="SSF52172">
    <property type="entry name" value="CheY-like"/>
    <property type="match status" value="1"/>
</dbReference>